<dbReference type="GO" id="GO:0016787">
    <property type="term" value="F:hydrolase activity"/>
    <property type="evidence" value="ECO:0007669"/>
    <property type="project" value="UniProtKB-KW"/>
</dbReference>
<dbReference type="InterPro" id="IPR000073">
    <property type="entry name" value="AB_hydrolase_1"/>
</dbReference>
<evidence type="ECO:0000313" key="2">
    <source>
        <dbReference type="EMBL" id="RGR70252.1"/>
    </source>
</evidence>
<dbReference type="InterPro" id="IPR029058">
    <property type="entry name" value="AB_hydrolase_fold"/>
</dbReference>
<dbReference type="Pfam" id="PF00561">
    <property type="entry name" value="Abhydrolase_1"/>
    <property type="match status" value="1"/>
</dbReference>
<dbReference type="EMBL" id="QRUP01000021">
    <property type="protein sequence ID" value="RGR70252.1"/>
    <property type="molecule type" value="Genomic_DNA"/>
</dbReference>
<dbReference type="PANTHER" id="PTHR43433">
    <property type="entry name" value="HYDROLASE, ALPHA/BETA FOLD FAMILY PROTEIN"/>
    <property type="match status" value="1"/>
</dbReference>
<dbReference type="GeneID" id="83016512"/>
<dbReference type="RefSeq" id="WP_117895765.1">
    <property type="nucleotide sequence ID" value="NZ_CABJCV010000021.1"/>
</dbReference>
<dbReference type="AlphaFoldDB" id="A0A412FPY8"/>
<proteinExistence type="predicted"/>
<name>A0A412FPY8_9FIRM</name>
<accession>A0A412FPY8</accession>
<dbReference type="Gene3D" id="3.40.50.1820">
    <property type="entry name" value="alpha/beta hydrolase"/>
    <property type="match status" value="1"/>
</dbReference>
<feature type="domain" description="AB hydrolase-1" evidence="1">
    <location>
        <begin position="28"/>
        <end position="256"/>
    </location>
</feature>
<reference evidence="2 3" key="1">
    <citation type="submission" date="2018-08" db="EMBL/GenBank/DDBJ databases">
        <title>A genome reference for cultivated species of the human gut microbiota.</title>
        <authorList>
            <person name="Zou Y."/>
            <person name="Xue W."/>
            <person name="Luo G."/>
        </authorList>
    </citation>
    <scope>NUCLEOTIDE SEQUENCE [LARGE SCALE GENOMIC DNA]</scope>
    <source>
        <strain evidence="2 3">AF24-29</strain>
    </source>
</reference>
<dbReference type="InterPro" id="IPR050471">
    <property type="entry name" value="AB_hydrolase"/>
</dbReference>
<keyword evidence="3" id="KW-1185">Reference proteome</keyword>
<comment type="caution">
    <text evidence="2">The sequence shown here is derived from an EMBL/GenBank/DDBJ whole genome shotgun (WGS) entry which is preliminary data.</text>
</comment>
<protein>
    <submittedName>
        <fullName evidence="2">Alpha/beta hydrolase</fullName>
    </submittedName>
</protein>
<evidence type="ECO:0000259" key="1">
    <source>
        <dbReference type="Pfam" id="PF00561"/>
    </source>
</evidence>
<keyword evidence="2" id="KW-0378">Hydrolase</keyword>
<evidence type="ECO:0000313" key="3">
    <source>
        <dbReference type="Proteomes" id="UP000284178"/>
    </source>
</evidence>
<organism evidence="2 3">
    <name type="scientific">Holdemania filiformis</name>
    <dbReference type="NCBI Taxonomy" id="61171"/>
    <lineage>
        <taxon>Bacteria</taxon>
        <taxon>Bacillati</taxon>
        <taxon>Bacillota</taxon>
        <taxon>Erysipelotrichia</taxon>
        <taxon>Erysipelotrichales</taxon>
        <taxon>Erysipelotrichaceae</taxon>
        <taxon>Holdemania</taxon>
    </lineage>
</organism>
<dbReference type="Proteomes" id="UP000284178">
    <property type="component" value="Unassembled WGS sequence"/>
</dbReference>
<sequence>MFTSARSAQVAINGDTMNYLVFGQGPKTLVILPGLGDGLAPVHGQFQALSFAFSYRRIAQHFKIYLFSRRNTLPSIYSTRQMAADQALAMKTLGIKAASVLGVSQGGMIAQYLAVDYPELVSRLVLALTTAQPAQMTRDVLQNWIRMANQSDYSSLMIDTAEKSYSETYLKKYRRFLPLLSRWGKPQTFDRFLTQAQACLDHDALEEIHQISCPVFVIGGECDHIVGVQASRDLAEKLNTSSLLIYPGLGHAAYEEAGNFQQRILDFLTRA</sequence>
<gene>
    <name evidence="2" type="ORF">DWY25_14010</name>
</gene>
<dbReference type="SUPFAM" id="SSF53474">
    <property type="entry name" value="alpha/beta-Hydrolases"/>
    <property type="match status" value="1"/>
</dbReference>
<dbReference type="PRINTS" id="PR00111">
    <property type="entry name" value="ABHYDROLASE"/>
</dbReference>
<dbReference type="PANTHER" id="PTHR43433:SF5">
    <property type="entry name" value="AB HYDROLASE-1 DOMAIN-CONTAINING PROTEIN"/>
    <property type="match status" value="1"/>
</dbReference>